<organism evidence="11 12">
    <name type="scientific">Actinocatenispora rupis</name>
    <dbReference type="NCBI Taxonomy" id="519421"/>
    <lineage>
        <taxon>Bacteria</taxon>
        <taxon>Bacillati</taxon>
        <taxon>Actinomycetota</taxon>
        <taxon>Actinomycetes</taxon>
        <taxon>Micromonosporales</taxon>
        <taxon>Micromonosporaceae</taxon>
        <taxon>Actinocatenispora</taxon>
    </lineage>
</organism>
<evidence type="ECO:0000313" key="11">
    <source>
        <dbReference type="EMBL" id="GID10290.1"/>
    </source>
</evidence>
<keyword evidence="9 10" id="KW-0407">Ion channel</keyword>
<evidence type="ECO:0000256" key="8">
    <source>
        <dbReference type="ARBA" id="ARBA00023136"/>
    </source>
</evidence>
<comment type="similarity">
    <text evidence="2 10">Belongs to the MscL family.</text>
</comment>
<keyword evidence="5 10" id="KW-0812">Transmembrane</keyword>
<comment type="caution">
    <text evidence="11">The sequence shown here is derived from an EMBL/GenBank/DDBJ whole genome shotgun (WGS) entry which is preliminary data.</text>
</comment>
<keyword evidence="6 10" id="KW-1133">Transmembrane helix</keyword>
<dbReference type="GO" id="GO:0008381">
    <property type="term" value="F:mechanosensitive monoatomic ion channel activity"/>
    <property type="evidence" value="ECO:0007669"/>
    <property type="project" value="UniProtKB-UniRule"/>
</dbReference>
<dbReference type="EMBL" id="BOMB01000007">
    <property type="protein sequence ID" value="GID10290.1"/>
    <property type="molecule type" value="Genomic_DNA"/>
</dbReference>
<dbReference type="PANTHER" id="PTHR30266">
    <property type="entry name" value="MECHANOSENSITIVE CHANNEL MSCL"/>
    <property type="match status" value="1"/>
</dbReference>
<dbReference type="PRINTS" id="PR01264">
    <property type="entry name" value="MECHCHANNEL"/>
</dbReference>
<dbReference type="NCBIfam" id="TIGR00220">
    <property type="entry name" value="mscL"/>
    <property type="match status" value="1"/>
</dbReference>
<dbReference type="InterPro" id="IPR001185">
    <property type="entry name" value="MS_channel"/>
</dbReference>
<dbReference type="InterPro" id="IPR036019">
    <property type="entry name" value="MscL_channel"/>
</dbReference>
<feature type="transmembrane region" description="Helical" evidence="10">
    <location>
        <begin position="21"/>
        <end position="46"/>
    </location>
</feature>
<evidence type="ECO:0000256" key="5">
    <source>
        <dbReference type="ARBA" id="ARBA00022692"/>
    </source>
</evidence>
<keyword evidence="12" id="KW-1185">Reference proteome</keyword>
<keyword evidence="3 10" id="KW-0813">Transport</keyword>
<evidence type="ECO:0000256" key="2">
    <source>
        <dbReference type="ARBA" id="ARBA00007254"/>
    </source>
</evidence>
<dbReference type="InterPro" id="IPR037673">
    <property type="entry name" value="MSC/AndL"/>
</dbReference>
<gene>
    <name evidence="10" type="primary">mscL</name>
    <name evidence="11" type="ORF">Aru02nite_11790</name>
</gene>
<proteinExistence type="inferred from homology"/>
<accession>A0A8J3IX43</accession>
<evidence type="ECO:0000256" key="1">
    <source>
        <dbReference type="ARBA" id="ARBA00004651"/>
    </source>
</evidence>
<sequence>MLKGFRDFILRGNVVDLAVGIVIGAAFTAVVNALVSSFITPLIAAIGGKQDFSSLYFTLNGSQFKYGVFINAVFAFLIVAAVLYFLVVVPVDRMLRRFFPAKLDAPKRDCPECLSSIPAAASRCSFCTAQVDPTA</sequence>
<keyword evidence="4 10" id="KW-1003">Cell membrane</keyword>
<dbReference type="HAMAP" id="MF_00115">
    <property type="entry name" value="MscL"/>
    <property type="match status" value="1"/>
</dbReference>
<dbReference type="InterPro" id="IPR019823">
    <property type="entry name" value="Mechanosensitive_channel_CS"/>
</dbReference>
<keyword evidence="7 10" id="KW-0406">Ion transport</keyword>
<dbReference type="PROSITE" id="PS01327">
    <property type="entry name" value="MSCL"/>
    <property type="match status" value="1"/>
</dbReference>
<dbReference type="Pfam" id="PF01741">
    <property type="entry name" value="MscL"/>
    <property type="match status" value="1"/>
</dbReference>
<evidence type="ECO:0000256" key="9">
    <source>
        <dbReference type="ARBA" id="ARBA00023303"/>
    </source>
</evidence>
<dbReference type="Proteomes" id="UP000612808">
    <property type="component" value="Unassembled WGS sequence"/>
</dbReference>
<dbReference type="AlphaFoldDB" id="A0A8J3IX43"/>
<comment type="function">
    <text evidence="10">Channel that opens in response to stretch forces in the membrane lipid bilayer. May participate in the regulation of osmotic pressure changes within the cell.</text>
</comment>
<evidence type="ECO:0000256" key="7">
    <source>
        <dbReference type="ARBA" id="ARBA00023065"/>
    </source>
</evidence>
<dbReference type="GO" id="GO:0005886">
    <property type="term" value="C:plasma membrane"/>
    <property type="evidence" value="ECO:0007669"/>
    <property type="project" value="UniProtKB-SubCell"/>
</dbReference>
<dbReference type="PANTHER" id="PTHR30266:SF2">
    <property type="entry name" value="LARGE-CONDUCTANCE MECHANOSENSITIVE CHANNEL"/>
    <property type="match status" value="1"/>
</dbReference>
<dbReference type="SUPFAM" id="SSF81330">
    <property type="entry name" value="Gated mechanosensitive channel"/>
    <property type="match status" value="1"/>
</dbReference>
<keyword evidence="8 10" id="KW-0472">Membrane</keyword>
<evidence type="ECO:0000256" key="10">
    <source>
        <dbReference type="HAMAP-Rule" id="MF_00115"/>
    </source>
</evidence>
<name>A0A8J3IX43_9ACTN</name>
<evidence type="ECO:0000313" key="12">
    <source>
        <dbReference type="Proteomes" id="UP000612808"/>
    </source>
</evidence>
<evidence type="ECO:0000256" key="4">
    <source>
        <dbReference type="ARBA" id="ARBA00022475"/>
    </source>
</evidence>
<reference evidence="11" key="1">
    <citation type="submission" date="2021-01" db="EMBL/GenBank/DDBJ databases">
        <title>Whole genome shotgun sequence of Actinocatenispora rupis NBRC 107355.</title>
        <authorList>
            <person name="Komaki H."/>
            <person name="Tamura T."/>
        </authorList>
    </citation>
    <scope>NUCLEOTIDE SEQUENCE</scope>
    <source>
        <strain evidence="11">NBRC 107355</strain>
    </source>
</reference>
<feature type="transmembrane region" description="Helical" evidence="10">
    <location>
        <begin position="66"/>
        <end position="89"/>
    </location>
</feature>
<comment type="subunit">
    <text evidence="10">Homopentamer.</text>
</comment>
<comment type="subcellular location">
    <subcellularLocation>
        <location evidence="1 10">Cell membrane</location>
        <topology evidence="1 10">Multi-pass membrane protein</topology>
    </subcellularLocation>
</comment>
<dbReference type="Gene3D" id="1.10.1200.120">
    <property type="entry name" value="Large-conductance mechanosensitive channel, MscL, domain 1"/>
    <property type="match status" value="1"/>
</dbReference>
<protein>
    <recommendedName>
        <fullName evidence="10">Large-conductance mechanosensitive channel</fullName>
    </recommendedName>
</protein>
<evidence type="ECO:0000256" key="3">
    <source>
        <dbReference type="ARBA" id="ARBA00022448"/>
    </source>
</evidence>
<dbReference type="RefSeq" id="WP_203655514.1">
    <property type="nucleotide sequence ID" value="NZ_BAAAZM010000033.1"/>
</dbReference>
<evidence type="ECO:0000256" key="6">
    <source>
        <dbReference type="ARBA" id="ARBA00022989"/>
    </source>
</evidence>